<sequence length="52" mass="5659">MENSHISALSAKHAGLEARIKAESSRPMPDAILVASLKKQKLRVKEEMSVGN</sequence>
<comment type="caution">
    <text evidence="1">The sequence shown here is derived from an EMBL/GenBank/DDBJ whole genome shotgun (WGS) entry which is preliminary data.</text>
</comment>
<organism evidence="1 2">
    <name type="scientific">Sphingobium vermicomposti</name>
    <dbReference type="NCBI Taxonomy" id="529005"/>
    <lineage>
        <taxon>Bacteria</taxon>
        <taxon>Pseudomonadati</taxon>
        <taxon>Pseudomonadota</taxon>
        <taxon>Alphaproteobacteria</taxon>
        <taxon>Sphingomonadales</taxon>
        <taxon>Sphingomonadaceae</taxon>
        <taxon>Sphingobium</taxon>
    </lineage>
</organism>
<evidence type="ECO:0008006" key="3">
    <source>
        <dbReference type="Google" id="ProtNLM"/>
    </source>
</evidence>
<dbReference type="InterPro" id="IPR007420">
    <property type="entry name" value="DUF465"/>
</dbReference>
<gene>
    <name evidence="1" type="ORF">FHS54_002075</name>
</gene>
<accession>A0A846MHC4</accession>
<protein>
    <recommendedName>
        <fullName evidence="3">DUF465 domain-containing protein</fullName>
    </recommendedName>
</protein>
<evidence type="ECO:0000313" key="2">
    <source>
        <dbReference type="Proteomes" id="UP000576821"/>
    </source>
</evidence>
<dbReference type="AlphaFoldDB" id="A0A846MHC4"/>
<dbReference type="EMBL" id="JAASQR010000003">
    <property type="protein sequence ID" value="NIJ17086.1"/>
    <property type="molecule type" value="Genomic_DNA"/>
</dbReference>
<dbReference type="Proteomes" id="UP000576821">
    <property type="component" value="Unassembled WGS sequence"/>
</dbReference>
<name>A0A846MHC4_9SPHN</name>
<dbReference type="Gene3D" id="6.10.280.50">
    <property type="match status" value="1"/>
</dbReference>
<dbReference type="InterPro" id="IPR038444">
    <property type="entry name" value="DUF465_sf"/>
</dbReference>
<reference evidence="1 2" key="1">
    <citation type="submission" date="2020-03" db="EMBL/GenBank/DDBJ databases">
        <title>Genomic Encyclopedia of Type Strains, Phase IV (KMG-IV): sequencing the most valuable type-strain genomes for metagenomic binning, comparative biology and taxonomic classification.</title>
        <authorList>
            <person name="Goeker M."/>
        </authorList>
    </citation>
    <scope>NUCLEOTIDE SEQUENCE [LARGE SCALE GENOMIC DNA]</scope>
    <source>
        <strain evidence="1 2">DSM 21299</strain>
    </source>
</reference>
<evidence type="ECO:0000313" key="1">
    <source>
        <dbReference type="EMBL" id="NIJ17086.1"/>
    </source>
</evidence>
<keyword evidence="2" id="KW-1185">Reference proteome</keyword>
<proteinExistence type="predicted"/>
<dbReference type="Pfam" id="PF04325">
    <property type="entry name" value="DUF465"/>
    <property type="match status" value="1"/>
</dbReference>
<dbReference type="RefSeq" id="WP_167303721.1">
    <property type="nucleotide sequence ID" value="NZ_JAASQR010000003.1"/>
</dbReference>